<dbReference type="InterPro" id="IPR006121">
    <property type="entry name" value="HMA_dom"/>
</dbReference>
<evidence type="ECO:0000259" key="1">
    <source>
        <dbReference type="PROSITE" id="PS50846"/>
    </source>
</evidence>
<evidence type="ECO:0000313" key="3">
    <source>
        <dbReference type="Proteomes" id="UP000679179"/>
    </source>
</evidence>
<keyword evidence="3" id="KW-1185">Reference proteome</keyword>
<dbReference type="CDD" id="cd00371">
    <property type="entry name" value="HMA"/>
    <property type="match status" value="1"/>
</dbReference>
<dbReference type="InterPro" id="IPR036163">
    <property type="entry name" value="HMA_dom_sf"/>
</dbReference>
<comment type="caution">
    <text evidence="2">The sequence shown here is derived from an EMBL/GenBank/DDBJ whole genome shotgun (WGS) entry which is preliminary data.</text>
</comment>
<dbReference type="SUPFAM" id="SSF55008">
    <property type="entry name" value="HMA, heavy metal-associated domain"/>
    <property type="match status" value="1"/>
</dbReference>
<dbReference type="PROSITE" id="PS50846">
    <property type="entry name" value="HMA_2"/>
    <property type="match status" value="1"/>
</dbReference>
<gene>
    <name evidence="2" type="ORF">CPJCM30710_26950</name>
</gene>
<proteinExistence type="predicted"/>
<dbReference type="Proteomes" id="UP000679179">
    <property type="component" value="Unassembled WGS sequence"/>
</dbReference>
<dbReference type="EMBL" id="BOPZ01000026">
    <property type="protein sequence ID" value="GIM30029.1"/>
    <property type="molecule type" value="Genomic_DNA"/>
</dbReference>
<dbReference type="GO" id="GO:0046872">
    <property type="term" value="F:metal ion binding"/>
    <property type="evidence" value="ECO:0007669"/>
    <property type="project" value="InterPro"/>
</dbReference>
<dbReference type="Gene3D" id="3.30.70.100">
    <property type="match status" value="1"/>
</dbReference>
<dbReference type="AlphaFoldDB" id="A0A919VF93"/>
<name>A0A919VF93_9CLOT</name>
<dbReference type="Pfam" id="PF00403">
    <property type="entry name" value="HMA"/>
    <property type="match status" value="1"/>
</dbReference>
<organism evidence="2 3">
    <name type="scientific">Clostridium polyendosporum</name>
    <dbReference type="NCBI Taxonomy" id="69208"/>
    <lineage>
        <taxon>Bacteria</taxon>
        <taxon>Bacillati</taxon>
        <taxon>Bacillota</taxon>
        <taxon>Clostridia</taxon>
        <taxon>Eubacteriales</taxon>
        <taxon>Clostridiaceae</taxon>
        <taxon>Clostridium</taxon>
    </lineage>
</organism>
<evidence type="ECO:0000313" key="2">
    <source>
        <dbReference type="EMBL" id="GIM30029.1"/>
    </source>
</evidence>
<feature type="domain" description="HMA" evidence="1">
    <location>
        <begin position="1"/>
        <end position="67"/>
    </location>
</feature>
<sequence length="67" mass="7455">MKSSIKIPNMKGPDDVKKIKKAIACNEGVIACEISKEKGEVNIVYDTYFIQLDDIIASIEDFGYTVL</sequence>
<protein>
    <recommendedName>
        <fullName evidence="1">HMA domain-containing protein</fullName>
    </recommendedName>
</protein>
<dbReference type="RefSeq" id="WP_212904713.1">
    <property type="nucleotide sequence ID" value="NZ_BOPZ01000026.1"/>
</dbReference>
<reference evidence="2" key="1">
    <citation type="submission" date="2021-03" db="EMBL/GenBank/DDBJ databases">
        <title>Taxonomic study of Clostridium polyendosporum from meadow-gley soil under rice.</title>
        <authorList>
            <person name="Kobayashi H."/>
            <person name="Tanizawa Y."/>
            <person name="Yagura M."/>
        </authorList>
    </citation>
    <scope>NUCLEOTIDE SEQUENCE</scope>
    <source>
        <strain evidence="2">JCM 30710</strain>
    </source>
</reference>
<accession>A0A919VF93</accession>